<accession>A0A9K3DUJ4</accession>
<reference evidence="2" key="1">
    <citation type="journal article" date="2017" name="Nature">
        <title>The sunflower genome provides insights into oil metabolism, flowering and Asterid evolution.</title>
        <authorList>
            <person name="Badouin H."/>
            <person name="Gouzy J."/>
            <person name="Grassa C.J."/>
            <person name="Murat F."/>
            <person name="Staton S.E."/>
            <person name="Cottret L."/>
            <person name="Lelandais-Briere C."/>
            <person name="Owens G.L."/>
            <person name="Carrere S."/>
            <person name="Mayjonade B."/>
            <person name="Legrand L."/>
            <person name="Gill N."/>
            <person name="Kane N.C."/>
            <person name="Bowers J.E."/>
            <person name="Hubner S."/>
            <person name="Bellec A."/>
            <person name="Berard A."/>
            <person name="Berges H."/>
            <person name="Blanchet N."/>
            <person name="Boniface M.C."/>
            <person name="Brunel D."/>
            <person name="Catrice O."/>
            <person name="Chaidir N."/>
            <person name="Claudel C."/>
            <person name="Donnadieu C."/>
            <person name="Faraut T."/>
            <person name="Fievet G."/>
            <person name="Helmstetter N."/>
            <person name="King M."/>
            <person name="Knapp S.J."/>
            <person name="Lai Z."/>
            <person name="Le Paslier M.C."/>
            <person name="Lippi Y."/>
            <person name="Lorenzon L."/>
            <person name="Mandel J.R."/>
            <person name="Marage G."/>
            <person name="Marchand G."/>
            <person name="Marquand E."/>
            <person name="Bret-Mestries E."/>
            <person name="Morien E."/>
            <person name="Nambeesan S."/>
            <person name="Nguyen T."/>
            <person name="Pegot-Espagnet P."/>
            <person name="Pouilly N."/>
            <person name="Raftis F."/>
            <person name="Sallet E."/>
            <person name="Schiex T."/>
            <person name="Thomas J."/>
            <person name="Vandecasteele C."/>
            <person name="Vares D."/>
            <person name="Vear F."/>
            <person name="Vautrin S."/>
            <person name="Crespi M."/>
            <person name="Mangin B."/>
            <person name="Burke J.M."/>
            <person name="Salse J."/>
            <person name="Munos S."/>
            <person name="Vincourt P."/>
            <person name="Rieseberg L.H."/>
            <person name="Langlade N.B."/>
        </authorList>
    </citation>
    <scope>NUCLEOTIDE SEQUENCE</scope>
    <source>
        <tissue evidence="2">Leaves</tissue>
    </source>
</reference>
<reference evidence="2" key="2">
    <citation type="submission" date="2020-06" db="EMBL/GenBank/DDBJ databases">
        <title>Helianthus annuus Genome sequencing and assembly Release 2.</title>
        <authorList>
            <person name="Gouzy J."/>
            <person name="Langlade N."/>
            <person name="Munos S."/>
        </authorList>
    </citation>
    <scope>NUCLEOTIDE SEQUENCE</scope>
    <source>
        <tissue evidence="2">Leaves</tissue>
    </source>
</reference>
<proteinExistence type="predicted"/>
<dbReference type="EMBL" id="MNCJ02000331">
    <property type="protein sequence ID" value="KAF5761812.1"/>
    <property type="molecule type" value="Genomic_DNA"/>
</dbReference>
<protein>
    <submittedName>
        <fullName evidence="2">Uncharacterized protein</fullName>
    </submittedName>
</protein>
<sequence>MNIPRLNGTRSGTIRVTNCQTTGSTGVISKSWGLYRLFCKTTETIRAFYSYLNVYSILCVFLVLVCL</sequence>
<evidence type="ECO:0000313" key="3">
    <source>
        <dbReference type="Proteomes" id="UP000215914"/>
    </source>
</evidence>
<keyword evidence="1" id="KW-1133">Transmembrane helix</keyword>
<dbReference type="AlphaFoldDB" id="A0A9K3DUJ4"/>
<comment type="caution">
    <text evidence="2">The sequence shown here is derived from an EMBL/GenBank/DDBJ whole genome shotgun (WGS) entry which is preliminary data.</text>
</comment>
<gene>
    <name evidence="2" type="ORF">HanXRQr2_Chr16g0769451</name>
</gene>
<feature type="transmembrane region" description="Helical" evidence="1">
    <location>
        <begin position="48"/>
        <end position="66"/>
    </location>
</feature>
<keyword evidence="1" id="KW-0472">Membrane</keyword>
<organism evidence="2 3">
    <name type="scientific">Helianthus annuus</name>
    <name type="common">Common sunflower</name>
    <dbReference type="NCBI Taxonomy" id="4232"/>
    <lineage>
        <taxon>Eukaryota</taxon>
        <taxon>Viridiplantae</taxon>
        <taxon>Streptophyta</taxon>
        <taxon>Embryophyta</taxon>
        <taxon>Tracheophyta</taxon>
        <taxon>Spermatophyta</taxon>
        <taxon>Magnoliopsida</taxon>
        <taxon>eudicotyledons</taxon>
        <taxon>Gunneridae</taxon>
        <taxon>Pentapetalae</taxon>
        <taxon>asterids</taxon>
        <taxon>campanulids</taxon>
        <taxon>Asterales</taxon>
        <taxon>Asteraceae</taxon>
        <taxon>Asteroideae</taxon>
        <taxon>Heliantheae alliance</taxon>
        <taxon>Heliantheae</taxon>
        <taxon>Helianthus</taxon>
    </lineage>
</organism>
<dbReference type="Gramene" id="mRNA:HanXRQr2_Chr16g0769451">
    <property type="protein sequence ID" value="mRNA:HanXRQr2_Chr16g0769451"/>
    <property type="gene ID" value="HanXRQr2_Chr16g0769451"/>
</dbReference>
<keyword evidence="1" id="KW-0812">Transmembrane</keyword>
<evidence type="ECO:0000256" key="1">
    <source>
        <dbReference type="SAM" id="Phobius"/>
    </source>
</evidence>
<keyword evidence="3" id="KW-1185">Reference proteome</keyword>
<name>A0A9K3DUJ4_HELAN</name>
<evidence type="ECO:0000313" key="2">
    <source>
        <dbReference type="EMBL" id="KAF5761812.1"/>
    </source>
</evidence>
<dbReference type="Proteomes" id="UP000215914">
    <property type="component" value="Unassembled WGS sequence"/>
</dbReference>